<accession>A0A0B8QHB8</accession>
<dbReference type="GO" id="GO:0003677">
    <property type="term" value="F:DNA binding"/>
    <property type="evidence" value="ECO:0007669"/>
    <property type="project" value="UniProtKB-UniRule"/>
</dbReference>
<dbReference type="InterPro" id="IPR018320">
    <property type="entry name" value="DNA_polymerase_1"/>
</dbReference>
<dbReference type="SUPFAM" id="SSF88723">
    <property type="entry name" value="PIN domain-like"/>
    <property type="match status" value="1"/>
</dbReference>
<comment type="caution">
    <text evidence="21">The sequence shown here is derived from an EMBL/GenBank/DDBJ whole genome shotgun (WGS) entry which is preliminary data.</text>
</comment>
<keyword evidence="5 17" id="KW-0808">Transferase</keyword>
<evidence type="ECO:0000256" key="5">
    <source>
        <dbReference type="ARBA" id="ARBA00022679"/>
    </source>
</evidence>
<keyword evidence="10" id="KW-0378">Hydrolase</keyword>
<feature type="domain" description="3'-5' exonuclease" evidence="18">
    <location>
        <begin position="315"/>
        <end position="475"/>
    </location>
</feature>
<dbReference type="EMBL" id="BBSI01000008">
    <property type="protein sequence ID" value="GAM79050.1"/>
    <property type="molecule type" value="Genomic_DNA"/>
</dbReference>
<organism evidence="21 22">
    <name type="scientific">Lactococcus lactis subsp. lactis</name>
    <name type="common">Streptococcus lactis</name>
    <dbReference type="NCBI Taxonomy" id="1360"/>
    <lineage>
        <taxon>Bacteria</taxon>
        <taxon>Bacillati</taxon>
        <taxon>Bacillota</taxon>
        <taxon>Bacilli</taxon>
        <taxon>Lactobacillales</taxon>
        <taxon>Streptococcaceae</taxon>
        <taxon>Lactococcus</taxon>
    </lineage>
</organism>
<reference evidence="21 22" key="1">
    <citation type="submission" date="2015-01" db="EMBL/GenBank/DDBJ databases">
        <title>Lactococcus lactis subsp.lactis JCM 5805 whole genome shotgun sequence.</title>
        <authorList>
            <person name="Fujii T."/>
            <person name="Tomita Y."/>
            <person name="Ikushima S."/>
            <person name="Fujiwara D."/>
        </authorList>
    </citation>
    <scope>NUCLEOTIDE SEQUENCE [LARGE SCALE GENOMIC DNA]</scope>
    <source>
        <strain evidence="21 22">JCM 5805</strain>
    </source>
</reference>
<dbReference type="GO" id="GO:0008409">
    <property type="term" value="F:5'-3' exonuclease activity"/>
    <property type="evidence" value="ECO:0007669"/>
    <property type="project" value="InterPro"/>
</dbReference>
<sequence>MEEIGNKMENKDRLLLIDGSSVAFRAFFALYNQIDRFKAPNGLHTNAIFAFHTMLSSLMERIEPTHVLIAFDAGKTTFRTEMFADYKGGRSKTPDEFREQLPFIKEMIEKLGIRHYELANYEADDIIGTLDKMAEAPNVNFDVTIVTGDKDMIQLVDGNTRVEISKKGVAEFEEFTPDYLLEKMGLTPAQFIDLKALMGDSSDNYPGVTKVGEKTGLKLLQEFGSLENLYENVDSLKASKMKENLIADKEMAFLSQQLATINTKAPIEIGLDDTLLKGKKVDELSQFYDEMGFAQFKSKLLAEAGGEVTDEKVVDEIDFEIVNDGSISEKVNADDFFYLETLGENYHREQIVAFAWGNAEKIYVSKNIDLLTKMKFPKNTYDFKKNRVLLSHLDIELPLVKFDAMLAKYLISTTEDNKISTIARLFNSGHLATDEEIFGKGTKIALPDDAVLFEHLARKIKVLALAKEKMMAELLENEQEHLLSDMELPLAEVLAKMEITGIAVSQNTLEEIGAENEEKLASLTREIYDLAGEEFNINSPKQLGVILFEKLQLPVGKKTKTGYSTAVDVLEDLAALSPVVAKILEYRQINKVQSTYVKGLIPQIADDGKIHTRYVQDLTQTGRLSSVDPNLQNIPVRLEEGRKIRKAFVPSKDSLLLSSDYSQIELRVLAHISGDEHLIDAFKHGADIHTSTAMRVFGIEKAEDVTANDRRNAKAVNFGVVYGISDFGLARNLGITRKDAKNYIETYFERYPGIKTYMENIVREARDKGFVETMSHRRRKIPDINARNFNVRGFAERTAINSPIQGSAADILKIAMINLDKALSARDFKSKLLLQVHDEIILDVPLEELDEIKALVKQTMEEAIELAVPLKVDENTGKTWYEAK</sequence>
<evidence type="ECO:0000313" key="22">
    <source>
        <dbReference type="Proteomes" id="UP000031847"/>
    </source>
</evidence>
<dbReference type="InterPro" id="IPR012337">
    <property type="entry name" value="RNaseH-like_sf"/>
</dbReference>
<keyword evidence="11 21" id="KW-0269">Exonuclease</keyword>
<evidence type="ECO:0000256" key="11">
    <source>
        <dbReference type="ARBA" id="ARBA00022839"/>
    </source>
</evidence>
<feature type="domain" description="5'-3' exonuclease" evidence="19">
    <location>
        <begin position="12"/>
        <end position="277"/>
    </location>
</feature>
<evidence type="ECO:0000259" key="18">
    <source>
        <dbReference type="SMART" id="SM00474"/>
    </source>
</evidence>
<protein>
    <recommendedName>
        <fullName evidence="4 16">DNA polymerase I</fullName>
        <ecNumber evidence="3 16">2.7.7.7</ecNumber>
    </recommendedName>
</protein>
<dbReference type="GO" id="GO:0003887">
    <property type="term" value="F:DNA-directed DNA polymerase activity"/>
    <property type="evidence" value="ECO:0007669"/>
    <property type="project" value="UniProtKB-UniRule"/>
</dbReference>
<evidence type="ECO:0000256" key="16">
    <source>
        <dbReference type="NCBIfam" id="TIGR00593"/>
    </source>
</evidence>
<dbReference type="Gene3D" id="3.40.50.1010">
    <property type="entry name" value="5'-nuclease"/>
    <property type="match status" value="1"/>
</dbReference>
<dbReference type="Pfam" id="PF00476">
    <property type="entry name" value="DNA_pol_A"/>
    <property type="match status" value="1"/>
</dbReference>
<dbReference type="SUPFAM" id="SSF56672">
    <property type="entry name" value="DNA/RNA polymerases"/>
    <property type="match status" value="1"/>
</dbReference>
<keyword evidence="12 17" id="KW-0239">DNA-directed DNA polymerase</keyword>
<dbReference type="GO" id="GO:0006261">
    <property type="term" value="P:DNA-templated DNA replication"/>
    <property type="evidence" value="ECO:0007669"/>
    <property type="project" value="UniProtKB-UniRule"/>
</dbReference>
<evidence type="ECO:0000256" key="4">
    <source>
        <dbReference type="ARBA" id="ARBA00020311"/>
    </source>
</evidence>
<dbReference type="Pfam" id="PF01367">
    <property type="entry name" value="5_3_exonuc"/>
    <property type="match status" value="1"/>
</dbReference>
<keyword evidence="9 17" id="KW-0227">DNA damage</keyword>
<evidence type="ECO:0000256" key="12">
    <source>
        <dbReference type="ARBA" id="ARBA00022932"/>
    </source>
</evidence>
<dbReference type="InterPro" id="IPR001098">
    <property type="entry name" value="DNA-dir_DNA_pol_A_palm_dom"/>
</dbReference>
<dbReference type="FunFam" id="1.10.150.20:FF:000003">
    <property type="entry name" value="DNA polymerase I"/>
    <property type="match status" value="1"/>
</dbReference>
<dbReference type="SMART" id="SM00279">
    <property type="entry name" value="HhH2"/>
    <property type="match status" value="1"/>
</dbReference>
<dbReference type="CDD" id="cd09859">
    <property type="entry name" value="PIN_53EXO"/>
    <property type="match status" value="1"/>
</dbReference>
<dbReference type="SUPFAM" id="SSF53098">
    <property type="entry name" value="Ribonuclease H-like"/>
    <property type="match status" value="1"/>
</dbReference>
<comment type="catalytic activity">
    <reaction evidence="15 17">
        <text>DNA(n) + a 2'-deoxyribonucleoside 5'-triphosphate = DNA(n+1) + diphosphate</text>
        <dbReference type="Rhea" id="RHEA:22508"/>
        <dbReference type="Rhea" id="RHEA-COMP:17339"/>
        <dbReference type="Rhea" id="RHEA-COMP:17340"/>
        <dbReference type="ChEBI" id="CHEBI:33019"/>
        <dbReference type="ChEBI" id="CHEBI:61560"/>
        <dbReference type="ChEBI" id="CHEBI:173112"/>
        <dbReference type="EC" id="2.7.7.7"/>
    </reaction>
</comment>
<dbReference type="PRINTS" id="PR00868">
    <property type="entry name" value="DNAPOLI"/>
</dbReference>
<dbReference type="PANTHER" id="PTHR10133:SF27">
    <property type="entry name" value="DNA POLYMERASE NU"/>
    <property type="match status" value="1"/>
</dbReference>
<dbReference type="CDD" id="cd08637">
    <property type="entry name" value="DNA_pol_A_pol_I_C"/>
    <property type="match status" value="1"/>
</dbReference>
<evidence type="ECO:0000256" key="8">
    <source>
        <dbReference type="ARBA" id="ARBA00022722"/>
    </source>
</evidence>
<dbReference type="GO" id="GO:0008408">
    <property type="term" value="F:3'-5' exonuclease activity"/>
    <property type="evidence" value="ECO:0007669"/>
    <property type="project" value="InterPro"/>
</dbReference>
<evidence type="ECO:0000259" key="19">
    <source>
        <dbReference type="SMART" id="SM00475"/>
    </source>
</evidence>
<dbReference type="InterPro" id="IPR002421">
    <property type="entry name" value="5-3_exonuclease"/>
</dbReference>
<dbReference type="Gene3D" id="1.20.1060.10">
    <property type="entry name" value="Taq DNA Polymerase, Chain T, domain 4"/>
    <property type="match status" value="1"/>
</dbReference>
<dbReference type="Gene3D" id="1.10.150.20">
    <property type="entry name" value="5' to 3' exonuclease, C-terminal subdomain"/>
    <property type="match status" value="2"/>
</dbReference>
<dbReference type="SUPFAM" id="SSF47807">
    <property type="entry name" value="5' to 3' exonuclease, C-terminal subdomain"/>
    <property type="match status" value="1"/>
</dbReference>
<dbReference type="InterPro" id="IPR054690">
    <property type="entry name" value="DNA_polI_exonuclease"/>
</dbReference>
<dbReference type="InterPro" id="IPR002562">
    <property type="entry name" value="3'-5'_exonuclease_dom"/>
</dbReference>
<dbReference type="CDD" id="cd06140">
    <property type="entry name" value="DNA_polA_I_Bacillus_like_exo"/>
    <property type="match status" value="1"/>
</dbReference>
<keyword evidence="13 17" id="KW-0238">DNA-binding</keyword>
<dbReference type="InterPro" id="IPR036397">
    <property type="entry name" value="RNaseH_sf"/>
</dbReference>
<evidence type="ECO:0000256" key="10">
    <source>
        <dbReference type="ARBA" id="ARBA00022801"/>
    </source>
</evidence>
<comment type="subunit">
    <text evidence="2 17">Single-chain monomer with multiple functions.</text>
</comment>
<dbReference type="Gene3D" id="3.30.420.10">
    <property type="entry name" value="Ribonuclease H-like superfamily/Ribonuclease H"/>
    <property type="match status" value="1"/>
</dbReference>
<dbReference type="FunFam" id="3.40.50.1010:FF:000001">
    <property type="entry name" value="DNA polymerase I"/>
    <property type="match status" value="1"/>
</dbReference>
<keyword evidence="7 17" id="KW-0235">DNA replication</keyword>
<keyword evidence="8" id="KW-0540">Nuclease</keyword>
<comment type="similarity">
    <text evidence="1 17">Belongs to the DNA polymerase type-A family.</text>
</comment>
<proteinExistence type="inferred from homology"/>
<evidence type="ECO:0000256" key="1">
    <source>
        <dbReference type="ARBA" id="ARBA00007705"/>
    </source>
</evidence>
<dbReference type="Proteomes" id="UP000031847">
    <property type="component" value="Unassembled WGS sequence"/>
</dbReference>
<feature type="domain" description="DNA-directed DNA polymerase family A palm" evidence="20">
    <location>
        <begin position="641"/>
        <end position="848"/>
    </location>
</feature>
<dbReference type="GO" id="GO:0006302">
    <property type="term" value="P:double-strand break repair"/>
    <property type="evidence" value="ECO:0007669"/>
    <property type="project" value="TreeGrafter"/>
</dbReference>
<evidence type="ECO:0000256" key="17">
    <source>
        <dbReference type="RuleBase" id="RU004460"/>
    </source>
</evidence>
<dbReference type="InterPro" id="IPR029060">
    <property type="entry name" value="PIN-like_dom_sf"/>
</dbReference>
<evidence type="ECO:0000256" key="9">
    <source>
        <dbReference type="ARBA" id="ARBA00022763"/>
    </source>
</evidence>
<evidence type="ECO:0000256" key="14">
    <source>
        <dbReference type="ARBA" id="ARBA00023204"/>
    </source>
</evidence>
<evidence type="ECO:0000256" key="7">
    <source>
        <dbReference type="ARBA" id="ARBA00022705"/>
    </source>
</evidence>
<dbReference type="InterPro" id="IPR043502">
    <property type="entry name" value="DNA/RNA_pol_sf"/>
</dbReference>
<dbReference type="PROSITE" id="PS00447">
    <property type="entry name" value="DNA_POLYMERASE_A"/>
    <property type="match status" value="1"/>
</dbReference>
<dbReference type="SMART" id="SM00482">
    <property type="entry name" value="POLAc"/>
    <property type="match status" value="1"/>
</dbReference>
<evidence type="ECO:0000256" key="15">
    <source>
        <dbReference type="ARBA" id="ARBA00049244"/>
    </source>
</evidence>
<dbReference type="Pfam" id="PF02739">
    <property type="entry name" value="5_3_exonuc_N"/>
    <property type="match status" value="1"/>
</dbReference>
<keyword evidence="14 17" id="KW-0234">DNA repair</keyword>
<dbReference type="FunFam" id="1.10.150.20:FF:000002">
    <property type="entry name" value="DNA polymerase I"/>
    <property type="match status" value="1"/>
</dbReference>
<dbReference type="InterPro" id="IPR020046">
    <property type="entry name" value="5-3_exonucl_a-hlix_arch_N"/>
</dbReference>
<dbReference type="Gene3D" id="3.30.70.370">
    <property type="match status" value="1"/>
</dbReference>
<dbReference type="InterPro" id="IPR002298">
    <property type="entry name" value="DNA_polymerase_A"/>
</dbReference>
<dbReference type="SMART" id="SM00475">
    <property type="entry name" value="53EXOc"/>
    <property type="match status" value="1"/>
</dbReference>
<dbReference type="InterPro" id="IPR036279">
    <property type="entry name" value="5-3_exonuclease_C_sf"/>
</dbReference>
<evidence type="ECO:0000313" key="21">
    <source>
        <dbReference type="EMBL" id="GAM79050.1"/>
    </source>
</evidence>
<dbReference type="Pfam" id="PF22619">
    <property type="entry name" value="DNA_polI_exo1"/>
    <property type="match status" value="1"/>
</dbReference>
<dbReference type="InterPro" id="IPR019760">
    <property type="entry name" value="DNA-dir_DNA_pol_A_CS"/>
</dbReference>
<dbReference type="NCBIfam" id="NF004397">
    <property type="entry name" value="PRK05755.1"/>
    <property type="match status" value="1"/>
</dbReference>
<gene>
    <name evidence="17" type="primary">polA</name>
    <name evidence="21" type="ORF">JCM5805K_0154</name>
</gene>
<dbReference type="InterPro" id="IPR008918">
    <property type="entry name" value="HhH2"/>
</dbReference>
<keyword evidence="6 17" id="KW-0548">Nucleotidyltransferase</keyword>
<evidence type="ECO:0000256" key="2">
    <source>
        <dbReference type="ARBA" id="ARBA00011541"/>
    </source>
</evidence>
<dbReference type="SMART" id="SM00474">
    <property type="entry name" value="35EXOc"/>
    <property type="match status" value="1"/>
</dbReference>
<dbReference type="PANTHER" id="PTHR10133">
    <property type="entry name" value="DNA POLYMERASE I"/>
    <property type="match status" value="1"/>
</dbReference>
<dbReference type="AlphaFoldDB" id="A0A0B8QHB8"/>
<dbReference type="FunFam" id="1.20.1060.10:FF:000001">
    <property type="entry name" value="DNA polymerase I"/>
    <property type="match status" value="1"/>
</dbReference>
<dbReference type="EC" id="2.7.7.7" evidence="3 16"/>
<evidence type="ECO:0000256" key="13">
    <source>
        <dbReference type="ARBA" id="ARBA00023125"/>
    </source>
</evidence>
<dbReference type="NCBIfam" id="TIGR00593">
    <property type="entry name" value="pola"/>
    <property type="match status" value="1"/>
</dbReference>
<evidence type="ECO:0000256" key="3">
    <source>
        <dbReference type="ARBA" id="ARBA00012417"/>
    </source>
</evidence>
<dbReference type="CDD" id="cd09898">
    <property type="entry name" value="H3TH_53EXO"/>
    <property type="match status" value="1"/>
</dbReference>
<evidence type="ECO:0000256" key="6">
    <source>
        <dbReference type="ARBA" id="ARBA00022695"/>
    </source>
</evidence>
<evidence type="ECO:0000259" key="20">
    <source>
        <dbReference type="SMART" id="SM00482"/>
    </source>
</evidence>
<name>A0A0B8QHB8_LACLL</name>
<dbReference type="InterPro" id="IPR020045">
    <property type="entry name" value="DNA_polI_H3TH"/>
</dbReference>